<dbReference type="RefSeq" id="WP_256551092.1">
    <property type="nucleotide sequence ID" value="NZ_CP101751.1"/>
</dbReference>
<dbReference type="InterPro" id="IPR003439">
    <property type="entry name" value="ABC_transporter-like_ATP-bd"/>
</dbReference>
<dbReference type="Gene3D" id="3.40.50.300">
    <property type="entry name" value="P-loop containing nucleotide triphosphate hydrolases"/>
    <property type="match status" value="1"/>
</dbReference>
<keyword evidence="6" id="KW-1185">Reference proteome</keyword>
<dbReference type="InterPro" id="IPR051782">
    <property type="entry name" value="ABC_Transporter_VariousFunc"/>
</dbReference>
<keyword evidence="3 5" id="KW-0067">ATP-binding</keyword>
<evidence type="ECO:0000256" key="2">
    <source>
        <dbReference type="ARBA" id="ARBA00022741"/>
    </source>
</evidence>
<evidence type="ECO:0000259" key="4">
    <source>
        <dbReference type="PROSITE" id="PS50893"/>
    </source>
</evidence>
<evidence type="ECO:0000256" key="3">
    <source>
        <dbReference type="ARBA" id="ARBA00022840"/>
    </source>
</evidence>
<evidence type="ECO:0000256" key="1">
    <source>
        <dbReference type="ARBA" id="ARBA00022448"/>
    </source>
</evidence>
<evidence type="ECO:0000313" key="5">
    <source>
        <dbReference type="EMBL" id="UUC45396.1"/>
    </source>
</evidence>
<dbReference type="PANTHER" id="PTHR42939:SF1">
    <property type="entry name" value="ABC TRANSPORTER ATP-BINDING PROTEIN ALBC-RELATED"/>
    <property type="match status" value="1"/>
</dbReference>
<feature type="domain" description="ABC transporter" evidence="4">
    <location>
        <begin position="5"/>
        <end position="222"/>
    </location>
</feature>
<name>A0ABY5IVA9_9FLAO</name>
<evidence type="ECO:0000313" key="6">
    <source>
        <dbReference type="Proteomes" id="UP001059844"/>
    </source>
</evidence>
<proteinExistence type="predicted"/>
<dbReference type="Pfam" id="PF00005">
    <property type="entry name" value="ABC_tran"/>
    <property type="match status" value="1"/>
</dbReference>
<accession>A0ABY5IVA9</accession>
<keyword evidence="2" id="KW-0547">Nucleotide-binding</keyword>
<organism evidence="5 6">
    <name type="scientific">Flavobacterium cerinum</name>
    <dbReference type="NCBI Taxonomy" id="2502784"/>
    <lineage>
        <taxon>Bacteria</taxon>
        <taxon>Pseudomonadati</taxon>
        <taxon>Bacteroidota</taxon>
        <taxon>Flavobacteriia</taxon>
        <taxon>Flavobacteriales</taxon>
        <taxon>Flavobacteriaceae</taxon>
        <taxon>Flavobacterium</taxon>
    </lineage>
</organism>
<reference evidence="5" key="1">
    <citation type="submission" date="2022-07" db="EMBL/GenBank/DDBJ databases">
        <title>Isolation, identification, and degradation of a PFOSA degrading strain from sewage treatment plant.</title>
        <authorList>
            <person name="Zhang L."/>
            <person name="Huo Y."/>
        </authorList>
    </citation>
    <scope>NUCLEOTIDE SEQUENCE</scope>
    <source>
        <strain evidence="5">C1</strain>
    </source>
</reference>
<dbReference type="InterPro" id="IPR027417">
    <property type="entry name" value="P-loop_NTPase"/>
</dbReference>
<dbReference type="PROSITE" id="PS50893">
    <property type="entry name" value="ABC_TRANSPORTER_2"/>
    <property type="match status" value="1"/>
</dbReference>
<gene>
    <name evidence="5" type="ORF">NOX80_17440</name>
</gene>
<keyword evidence="1" id="KW-0813">Transport</keyword>
<dbReference type="Proteomes" id="UP001059844">
    <property type="component" value="Chromosome"/>
</dbReference>
<sequence>MNYCLEADSIIKSYGDDPLLTDIYLKCETNDIIGILGRNGTGKSTLLKILFGTMEAENKSIRINNTVYETPYQQKNLFAFLPQNHFIPGYFSVEKAISLFLPSAIGISLYEDSVIRSIRSKKIRDLSAGELRYLEVKLVLHLESHFVLLDEPYSSLSPLLTDDINRQIEEKTAQKGFIITDHHYESIFKIATKIYLLKNGQAYPIRNKLELVEMGYLKSNML</sequence>
<protein>
    <submittedName>
        <fullName evidence="5">ATP-binding cassette domain-containing protein</fullName>
    </submittedName>
</protein>
<dbReference type="EMBL" id="CP101751">
    <property type="protein sequence ID" value="UUC45396.1"/>
    <property type="molecule type" value="Genomic_DNA"/>
</dbReference>
<dbReference type="GO" id="GO:0005524">
    <property type="term" value="F:ATP binding"/>
    <property type="evidence" value="ECO:0007669"/>
    <property type="project" value="UniProtKB-KW"/>
</dbReference>
<dbReference type="PANTHER" id="PTHR42939">
    <property type="entry name" value="ABC TRANSPORTER ATP-BINDING PROTEIN ALBC-RELATED"/>
    <property type="match status" value="1"/>
</dbReference>
<dbReference type="SUPFAM" id="SSF52540">
    <property type="entry name" value="P-loop containing nucleoside triphosphate hydrolases"/>
    <property type="match status" value="1"/>
</dbReference>